<accession>A0A1V8ZZ95</accession>
<proteinExistence type="predicted"/>
<evidence type="ECO:0000313" key="1">
    <source>
        <dbReference type="EMBL" id="OQO90004.1"/>
    </source>
</evidence>
<protein>
    <submittedName>
        <fullName evidence="1">Uncharacterized protein</fullName>
    </submittedName>
</protein>
<reference evidence="1 2" key="1">
    <citation type="submission" date="2017-02" db="EMBL/GenBank/DDBJ databases">
        <title>Draft genome of Saccharomonospora sp. 154.</title>
        <authorList>
            <person name="Alonso-Carmona G.S."/>
            <person name="De La Haba R."/>
            <person name="Vera-Gargallo B."/>
            <person name="Sandoval-Trujillo A.H."/>
            <person name="Ramirez-Duran N."/>
            <person name="Ventosa A."/>
        </authorList>
    </citation>
    <scope>NUCLEOTIDE SEQUENCE [LARGE SCALE GENOMIC DNA]</scope>
    <source>
        <strain evidence="1 2">LRS4.154</strain>
    </source>
</reference>
<gene>
    <name evidence="1" type="ORF">B1813_19440</name>
</gene>
<dbReference type="AlphaFoldDB" id="A0A1V8ZZ95"/>
<organism evidence="1 2">
    <name type="scientific">Saccharomonospora piscinae</name>
    <dbReference type="NCBI Taxonomy" id="687388"/>
    <lineage>
        <taxon>Bacteria</taxon>
        <taxon>Bacillati</taxon>
        <taxon>Actinomycetota</taxon>
        <taxon>Actinomycetes</taxon>
        <taxon>Pseudonocardiales</taxon>
        <taxon>Pseudonocardiaceae</taxon>
        <taxon>Saccharomonospora</taxon>
    </lineage>
</organism>
<dbReference type="RefSeq" id="WP_081194351.1">
    <property type="nucleotide sequence ID" value="NZ_MWIH01000008.1"/>
</dbReference>
<comment type="caution">
    <text evidence="1">The sequence shown here is derived from an EMBL/GenBank/DDBJ whole genome shotgun (WGS) entry which is preliminary data.</text>
</comment>
<name>A0A1V8ZZ95_SACPI</name>
<keyword evidence="2" id="KW-1185">Reference proteome</keyword>
<sequence length="152" mass="16006">MTSQADRVDILRAAGFPVLGERDDAAGVTPEQAATPLISATATPRVRVDLDAADTDTADAATERAWRKTADEVGLFGDDGVFCVCVTGPGAFRLPWVVVRAPEGTGFLATLRQRCGSPDFVAVAQDGSTAVGVFEEEDENWIVTGRPEGARP</sequence>
<dbReference type="STRING" id="1962155.B1813_19440"/>
<dbReference type="EMBL" id="MWIH01000008">
    <property type="protein sequence ID" value="OQO90004.1"/>
    <property type="molecule type" value="Genomic_DNA"/>
</dbReference>
<dbReference type="Proteomes" id="UP000192591">
    <property type="component" value="Unassembled WGS sequence"/>
</dbReference>
<evidence type="ECO:0000313" key="2">
    <source>
        <dbReference type="Proteomes" id="UP000192591"/>
    </source>
</evidence>